<keyword evidence="1" id="KW-0328">Glycosyltransferase</keyword>
<dbReference type="Pfam" id="PF13439">
    <property type="entry name" value="Glyco_transf_4"/>
    <property type="match status" value="1"/>
</dbReference>
<sequence>MTEKRVAVIINSLVGGGAERVLSVLLHRIAEWQADGGGPAALNGVKLHLVLLDRVDEKYETPEAIPRTNLDCGEGMLTSVLRLWRCLRRLKPSLTVSFLTRANCASIIAARSQGFPCVVSERVHTTHHLGSGARAQVLRRMVRLLYPRADCVIAVADGVRADLVDNYGVHADRVAVIPNPYDIDGIRQRAQAEPEWRPPGGRPYLLAVGRLTAAKNFPMLIRAFAAAQLDCDLAILGEGEERDALHALAASLGVSGRVHLPGFARNPYPIFARSAGFVLSSNVEGFPNALAEAMVLGCRVVATDCPSGPSELLGAHARQGAGVVRTGRGLLVPVDDADAMRSALEQLVMREDAADIGAAAARRMEDFRVDSIAAHYIEVIERACREAGRR</sequence>
<dbReference type="AlphaFoldDB" id="A0A8J7M5I0"/>
<evidence type="ECO:0000259" key="4">
    <source>
        <dbReference type="Pfam" id="PF13439"/>
    </source>
</evidence>
<keyword evidence="6" id="KW-1185">Reference proteome</keyword>
<dbReference type="Gene3D" id="3.40.50.2000">
    <property type="entry name" value="Glycogen Phosphorylase B"/>
    <property type="match status" value="2"/>
</dbReference>
<dbReference type="GO" id="GO:0016757">
    <property type="term" value="F:glycosyltransferase activity"/>
    <property type="evidence" value="ECO:0007669"/>
    <property type="project" value="UniProtKB-KW"/>
</dbReference>
<comment type="caution">
    <text evidence="5">The sequence shown here is derived from an EMBL/GenBank/DDBJ whole genome shotgun (WGS) entry which is preliminary data.</text>
</comment>
<evidence type="ECO:0000256" key="1">
    <source>
        <dbReference type="ARBA" id="ARBA00022676"/>
    </source>
</evidence>
<dbReference type="PANTHER" id="PTHR12526">
    <property type="entry name" value="GLYCOSYLTRANSFERASE"/>
    <property type="match status" value="1"/>
</dbReference>
<evidence type="ECO:0000256" key="2">
    <source>
        <dbReference type="ARBA" id="ARBA00022679"/>
    </source>
</evidence>
<dbReference type="PANTHER" id="PTHR12526:SF510">
    <property type="entry name" value="D-INOSITOL 3-PHOSPHATE GLYCOSYLTRANSFERASE"/>
    <property type="match status" value="1"/>
</dbReference>
<feature type="domain" description="Glycosyltransferase subfamily 4-like N-terminal" evidence="4">
    <location>
        <begin position="44"/>
        <end position="184"/>
    </location>
</feature>
<reference evidence="5" key="1">
    <citation type="submission" date="2020-12" db="EMBL/GenBank/DDBJ databases">
        <title>Bacterial taxonomy.</title>
        <authorList>
            <person name="Pan X."/>
        </authorList>
    </citation>
    <scope>NUCLEOTIDE SEQUENCE</scope>
    <source>
        <strain evidence="5">M0105</strain>
    </source>
</reference>
<dbReference type="Proteomes" id="UP000655420">
    <property type="component" value="Unassembled WGS sequence"/>
</dbReference>
<dbReference type="InterPro" id="IPR001296">
    <property type="entry name" value="Glyco_trans_1"/>
</dbReference>
<feature type="domain" description="Glycosyl transferase family 1" evidence="3">
    <location>
        <begin position="193"/>
        <end position="356"/>
    </location>
</feature>
<evidence type="ECO:0000313" key="6">
    <source>
        <dbReference type="Proteomes" id="UP000655420"/>
    </source>
</evidence>
<dbReference type="RefSeq" id="WP_200608279.1">
    <property type="nucleotide sequence ID" value="NZ_JAEHHL010000002.1"/>
</dbReference>
<proteinExistence type="predicted"/>
<dbReference type="SUPFAM" id="SSF53756">
    <property type="entry name" value="UDP-Glycosyltransferase/glycogen phosphorylase"/>
    <property type="match status" value="1"/>
</dbReference>
<keyword evidence="2" id="KW-0808">Transferase</keyword>
<accession>A0A8J7M5I0</accession>
<gene>
    <name evidence="5" type="ORF">H0I76_05980</name>
</gene>
<evidence type="ECO:0000259" key="3">
    <source>
        <dbReference type="Pfam" id="PF00534"/>
    </source>
</evidence>
<protein>
    <submittedName>
        <fullName evidence="5">Glycosyltransferase</fullName>
    </submittedName>
</protein>
<dbReference type="Pfam" id="PF00534">
    <property type="entry name" value="Glycos_transf_1"/>
    <property type="match status" value="1"/>
</dbReference>
<organism evidence="5 6">
    <name type="scientific">Thermohalobaculum xanthum</name>
    <dbReference type="NCBI Taxonomy" id="2753746"/>
    <lineage>
        <taxon>Bacteria</taxon>
        <taxon>Pseudomonadati</taxon>
        <taxon>Pseudomonadota</taxon>
        <taxon>Alphaproteobacteria</taxon>
        <taxon>Rhodobacterales</taxon>
        <taxon>Paracoccaceae</taxon>
        <taxon>Thermohalobaculum</taxon>
    </lineage>
</organism>
<name>A0A8J7M5I0_9RHOB</name>
<dbReference type="EMBL" id="JAEHHL010000002">
    <property type="protein sequence ID" value="MBK0398729.1"/>
    <property type="molecule type" value="Genomic_DNA"/>
</dbReference>
<dbReference type="CDD" id="cd03811">
    <property type="entry name" value="GT4_GT28_WabH-like"/>
    <property type="match status" value="1"/>
</dbReference>
<evidence type="ECO:0000313" key="5">
    <source>
        <dbReference type="EMBL" id="MBK0398729.1"/>
    </source>
</evidence>
<dbReference type="InterPro" id="IPR028098">
    <property type="entry name" value="Glyco_trans_4-like_N"/>
</dbReference>